<evidence type="ECO:0000256" key="1">
    <source>
        <dbReference type="ARBA" id="ARBA00001954"/>
    </source>
</evidence>
<comment type="cofactor">
    <cofactor evidence="1">
        <name>Fe(2+)</name>
        <dbReference type="ChEBI" id="CHEBI:29033"/>
    </cofactor>
</comment>
<keyword evidence="3" id="KW-0408">Iron</keyword>
<dbReference type="EMBL" id="JAAFYZ010000018">
    <property type="protein sequence ID" value="MBS2546793.1"/>
    <property type="molecule type" value="Genomic_DNA"/>
</dbReference>
<reference evidence="6 7" key="1">
    <citation type="submission" date="2020-02" db="EMBL/GenBank/DDBJ databases">
        <title>Acidophilic actinobacteria isolated from forest soil.</title>
        <authorList>
            <person name="Golinska P."/>
        </authorList>
    </citation>
    <scope>NUCLEOTIDE SEQUENCE [LARGE SCALE GENOMIC DNA]</scope>
    <source>
        <strain evidence="6 7">NL8</strain>
    </source>
</reference>
<comment type="caution">
    <text evidence="6">The sequence shown here is derived from an EMBL/GenBank/DDBJ whole genome shotgun (WGS) entry which is preliminary data.</text>
</comment>
<organism evidence="6 7">
    <name type="scientific">Catenulispora pinistramenti</name>
    <dbReference type="NCBI Taxonomy" id="2705254"/>
    <lineage>
        <taxon>Bacteria</taxon>
        <taxon>Bacillati</taxon>
        <taxon>Actinomycetota</taxon>
        <taxon>Actinomycetes</taxon>
        <taxon>Catenulisporales</taxon>
        <taxon>Catenulisporaceae</taxon>
        <taxon>Catenulispora</taxon>
    </lineage>
</organism>
<evidence type="ECO:0000313" key="7">
    <source>
        <dbReference type="Proteomes" id="UP000730482"/>
    </source>
</evidence>
<dbReference type="InterPro" id="IPR003819">
    <property type="entry name" value="TauD/TfdA-like"/>
</dbReference>
<evidence type="ECO:0000259" key="5">
    <source>
        <dbReference type="Pfam" id="PF02668"/>
    </source>
</evidence>
<accession>A0ABS5KL73</accession>
<keyword evidence="4" id="KW-0045">Antibiotic biosynthesis</keyword>
<keyword evidence="7" id="KW-1185">Reference proteome</keyword>
<evidence type="ECO:0000256" key="2">
    <source>
        <dbReference type="ARBA" id="ARBA00023002"/>
    </source>
</evidence>
<name>A0ABS5KL73_9ACTN</name>
<sequence>MSYGSATDFAKFETILDADALRGVAASTAETCGDQVQQMLDNAQVADRLRTDGLVVLSGLDALPSQDWSRVFLAICGALGKLLPQGAKDSGQVVREVRYRRGSLEERTVRYSDSRSGGSYHSDGVPVPGPLPDVLALLCVRPAPRGGELVFVDSTCALEVATHRMPGLPAALGRDFHFDQRREDDPTATVVRRIVERHEGEDRLVYLRDYVESGHRIAGVRPLAADEIEAMDVLDEALADEGLHIEGRLAPGQIAINDNHRFVHGRHEFPDEQDEQGGRLMLRCWIRTSTGQ</sequence>
<proteinExistence type="predicted"/>
<dbReference type="SUPFAM" id="SSF51197">
    <property type="entry name" value="Clavaminate synthase-like"/>
    <property type="match status" value="1"/>
</dbReference>
<feature type="domain" description="TauD/TfdA-like" evidence="5">
    <location>
        <begin position="36"/>
        <end position="285"/>
    </location>
</feature>
<dbReference type="GO" id="GO:0051213">
    <property type="term" value="F:dioxygenase activity"/>
    <property type="evidence" value="ECO:0007669"/>
    <property type="project" value="UniProtKB-KW"/>
</dbReference>
<dbReference type="RefSeq" id="WP_212008436.1">
    <property type="nucleotide sequence ID" value="NZ_JAAFYZ010000018.1"/>
</dbReference>
<keyword evidence="2" id="KW-0560">Oxidoreductase</keyword>
<dbReference type="Gene3D" id="3.60.130.10">
    <property type="entry name" value="Clavaminate synthase-like"/>
    <property type="match status" value="1"/>
</dbReference>
<dbReference type="PANTHER" id="PTHR10696:SF56">
    <property type="entry name" value="TAUD_TFDA-LIKE DOMAIN-CONTAINING PROTEIN"/>
    <property type="match status" value="1"/>
</dbReference>
<dbReference type="Pfam" id="PF02668">
    <property type="entry name" value="TauD"/>
    <property type="match status" value="1"/>
</dbReference>
<gene>
    <name evidence="6" type="ORF">KGQ19_07920</name>
</gene>
<evidence type="ECO:0000256" key="4">
    <source>
        <dbReference type="ARBA" id="ARBA00023194"/>
    </source>
</evidence>
<keyword evidence="6" id="KW-0223">Dioxygenase</keyword>
<protein>
    <submittedName>
        <fullName evidence="6">TauD/TfdA family dioxygenase</fullName>
    </submittedName>
</protein>
<evidence type="ECO:0000313" key="6">
    <source>
        <dbReference type="EMBL" id="MBS2546793.1"/>
    </source>
</evidence>
<dbReference type="InterPro" id="IPR050411">
    <property type="entry name" value="AlphaKG_dependent_hydroxylases"/>
</dbReference>
<dbReference type="PANTHER" id="PTHR10696">
    <property type="entry name" value="GAMMA-BUTYROBETAINE HYDROXYLASE-RELATED"/>
    <property type="match status" value="1"/>
</dbReference>
<dbReference type="InterPro" id="IPR042098">
    <property type="entry name" value="TauD-like_sf"/>
</dbReference>
<evidence type="ECO:0000256" key="3">
    <source>
        <dbReference type="ARBA" id="ARBA00023004"/>
    </source>
</evidence>
<dbReference type="Proteomes" id="UP000730482">
    <property type="component" value="Unassembled WGS sequence"/>
</dbReference>